<keyword evidence="8" id="KW-1015">Disulfide bond</keyword>
<gene>
    <name evidence="12" type="primary">LOC111085641</name>
</gene>
<keyword evidence="9" id="KW-0732">Signal</keyword>
<dbReference type="InterPro" id="IPR024079">
    <property type="entry name" value="MetalloPept_cat_dom_sf"/>
</dbReference>
<dbReference type="PANTHER" id="PTHR10127:SF780">
    <property type="entry name" value="METALLOENDOPEPTIDASE"/>
    <property type="match status" value="1"/>
</dbReference>
<comment type="subunit">
    <text evidence="1">Monomer.</text>
</comment>
<evidence type="ECO:0000256" key="4">
    <source>
        <dbReference type="ARBA" id="ARBA00022801"/>
    </source>
</evidence>
<keyword evidence="11" id="KW-1185">Reference proteome</keyword>
<feature type="binding site" evidence="8">
    <location>
        <position position="148"/>
    </location>
    <ligand>
        <name>Zn(2+)</name>
        <dbReference type="ChEBI" id="CHEBI:29105"/>
        <note>catalytic</note>
    </ligand>
</feature>
<name>A0ABM1SBB7_LIMPO</name>
<sequence length="260" mass="29958">MLNNMAFGTLLWGVFVLEVVLCSKFDALYQEDKETPYGHLIQGDIMVPKGVAVRDRLAVKDERSKWSNGIVLYTIDSVYDDDEKKVIISALAEIEEQTCIQFVERKDEVAYIFITSKEGCWSNVGRLGEKQIVSLQRDTCVHKGVVMHEIMHAIGFEHEHNRPDRNEYVIVIWENILPSNYFQFDIVYAFEFDTFGEPYDYKSVMHYDYKAFSKGSGPTLLPKKSSIQATELGEALTNDMLTEKDIKKLNKYYCDVKTTN</sequence>
<dbReference type="Pfam" id="PF01400">
    <property type="entry name" value="Astacin"/>
    <property type="match status" value="1"/>
</dbReference>
<dbReference type="PRINTS" id="PR00480">
    <property type="entry name" value="ASTACIN"/>
</dbReference>
<reference evidence="12" key="1">
    <citation type="submission" date="2025-08" db="UniProtKB">
        <authorList>
            <consortium name="RefSeq"/>
        </authorList>
    </citation>
    <scope>IDENTIFICATION</scope>
    <source>
        <tissue evidence="12">Muscle</tissue>
    </source>
</reference>
<dbReference type="InterPro" id="IPR001506">
    <property type="entry name" value="Peptidase_M12A"/>
</dbReference>
<evidence type="ECO:0000256" key="7">
    <source>
        <dbReference type="ARBA" id="ARBA00025529"/>
    </source>
</evidence>
<dbReference type="Gene3D" id="3.40.390.10">
    <property type="entry name" value="Collagenase (Catalytic Domain)"/>
    <property type="match status" value="1"/>
</dbReference>
<proteinExistence type="predicted"/>
<keyword evidence="5 8" id="KW-0862">Zinc</keyword>
<keyword evidence="6 8" id="KW-0482">Metalloprotease</keyword>
<evidence type="ECO:0000256" key="9">
    <source>
        <dbReference type="RuleBase" id="RU361183"/>
    </source>
</evidence>
<evidence type="ECO:0000259" key="10">
    <source>
        <dbReference type="PROSITE" id="PS51864"/>
    </source>
</evidence>
<dbReference type="PANTHER" id="PTHR10127">
    <property type="entry name" value="DISCOIDIN, CUB, EGF, LAMININ , AND ZINC METALLOPROTEASE DOMAIN CONTAINING"/>
    <property type="match status" value="1"/>
</dbReference>
<keyword evidence="3 8" id="KW-0479">Metal-binding</keyword>
<dbReference type="GeneID" id="111085641"/>
<evidence type="ECO:0000256" key="5">
    <source>
        <dbReference type="ARBA" id="ARBA00022833"/>
    </source>
</evidence>
<evidence type="ECO:0000256" key="6">
    <source>
        <dbReference type="ARBA" id="ARBA00023049"/>
    </source>
</evidence>
<dbReference type="SUPFAM" id="SSF55486">
    <property type="entry name" value="Metalloproteases ('zincins'), catalytic domain"/>
    <property type="match status" value="1"/>
</dbReference>
<dbReference type="Proteomes" id="UP000694941">
    <property type="component" value="Unplaced"/>
</dbReference>
<evidence type="ECO:0000256" key="2">
    <source>
        <dbReference type="ARBA" id="ARBA00022670"/>
    </source>
</evidence>
<feature type="binding site" evidence="8">
    <location>
        <position position="152"/>
    </location>
    <ligand>
        <name>Zn(2+)</name>
        <dbReference type="ChEBI" id="CHEBI:29105"/>
        <note>catalytic</note>
    </ligand>
</feature>
<dbReference type="PROSITE" id="PS51864">
    <property type="entry name" value="ASTACIN"/>
    <property type="match status" value="1"/>
</dbReference>
<feature type="signal peptide" evidence="9">
    <location>
        <begin position="1"/>
        <end position="22"/>
    </location>
</feature>
<feature type="disulfide bond" evidence="8">
    <location>
        <begin position="99"/>
        <end position="254"/>
    </location>
</feature>
<evidence type="ECO:0000256" key="8">
    <source>
        <dbReference type="PROSITE-ProRule" id="PRU01211"/>
    </source>
</evidence>
<protein>
    <recommendedName>
        <fullName evidence="9">Metalloendopeptidase</fullName>
        <ecNumber evidence="9">3.4.24.-</ecNumber>
    </recommendedName>
</protein>
<keyword evidence="4 8" id="KW-0378">Hydrolase</keyword>
<dbReference type="RefSeq" id="XP_022240922.1">
    <property type="nucleotide sequence ID" value="XM_022385214.1"/>
</dbReference>
<accession>A0ABM1SBB7</accession>
<evidence type="ECO:0000256" key="1">
    <source>
        <dbReference type="ARBA" id="ARBA00011245"/>
    </source>
</evidence>
<comment type="function">
    <text evidence="7">Zinc metalloprotease. Provoques deadhesion of endothelial cells from cell cultures, and also degradation of fibronectin, fibrinogen and gelatin in vitro. Its role in the venom is not fully understood but it might act as a spreading factor that facilitates diffusion of other venom toxins. Alternatively, it might be involved in the proteolytic processing of other venom toxins or it might play a role in extra-oral digestion of prey.</text>
</comment>
<evidence type="ECO:0000313" key="11">
    <source>
        <dbReference type="Proteomes" id="UP000694941"/>
    </source>
</evidence>
<comment type="caution">
    <text evidence="8">Lacks conserved residue(s) required for the propagation of feature annotation.</text>
</comment>
<dbReference type="InterPro" id="IPR034035">
    <property type="entry name" value="Astacin-like_dom"/>
</dbReference>
<feature type="binding site" evidence="8">
    <location>
        <position position="158"/>
    </location>
    <ligand>
        <name>Zn(2+)</name>
        <dbReference type="ChEBI" id="CHEBI:29105"/>
        <note>catalytic</note>
    </ligand>
</feature>
<feature type="active site" evidence="8">
    <location>
        <position position="149"/>
    </location>
</feature>
<evidence type="ECO:0000313" key="12">
    <source>
        <dbReference type="RefSeq" id="XP_022240922.1"/>
    </source>
</evidence>
<dbReference type="InterPro" id="IPR006026">
    <property type="entry name" value="Peptidase_Metallo"/>
</dbReference>
<evidence type="ECO:0000256" key="3">
    <source>
        <dbReference type="ARBA" id="ARBA00022723"/>
    </source>
</evidence>
<feature type="chain" id="PRO_5044959716" description="Metalloendopeptidase" evidence="9">
    <location>
        <begin position="23"/>
        <end position="260"/>
    </location>
</feature>
<comment type="cofactor">
    <cofactor evidence="8 9">
        <name>Zn(2+)</name>
        <dbReference type="ChEBI" id="CHEBI:29105"/>
    </cofactor>
    <text evidence="8 9">Binds 1 zinc ion per subunit.</text>
</comment>
<dbReference type="CDD" id="cd04280">
    <property type="entry name" value="ZnMc_astacin_like"/>
    <property type="match status" value="1"/>
</dbReference>
<organism evidence="11 12">
    <name type="scientific">Limulus polyphemus</name>
    <name type="common">Atlantic horseshoe crab</name>
    <dbReference type="NCBI Taxonomy" id="6850"/>
    <lineage>
        <taxon>Eukaryota</taxon>
        <taxon>Metazoa</taxon>
        <taxon>Ecdysozoa</taxon>
        <taxon>Arthropoda</taxon>
        <taxon>Chelicerata</taxon>
        <taxon>Merostomata</taxon>
        <taxon>Xiphosura</taxon>
        <taxon>Limulidae</taxon>
        <taxon>Limulus</taxon>
    </lineage>
</organism>
<dbReference type="EC" id="3.4.24.-" evidence="9"/>
<keyword evidence="2 8" id="KW-0645">Protease</keyword>
<feature type="domain" description="Peptidase M12A" evidence="10">
    <location>
        <begin position="57"/>
        <end position="255"/>
    </location>
</feature>
<dbReference type="SMART" id="SM00235">
    <property type="entry name" value="ZnMc"/>
    <property type="match status" value="1"/>
</dbReference>